<evidence type="ECO:0000256" key="1">
    <source>
        <dbReference type="ARBA" id="ARBA00022723"/>
    </source>
</evidence>
<evidence type="ECO:0000313" key="5">
    <source>
        <dbReference type="Proteomes" id="UP000886998"/>
    </source>
</evidence>
<keyword evidence="2" id="KW-0863">Zinc-finger</keyword>
<dbReference type="Gene3D" id="3.90.980.20">
    <property type="match status" value="1"/>
</dbReference>
<evidence type="ECO:0000256" key="3">
    <source>
        <dbReference type="ARBA" id="ARBA00022833"/>
    </source>
</evidence>
<dbReference type="OrthoDB" id="6418698at2759"/>
<evidence type="ECO:0000256" key="2">
    <source>
        <dbReference type="ARBA" id="ARBA00022771"/>
    </source>
</evidence>
<proteinExistence type="predicted"/>
<name>A0A8X7CQN3_9ARAC</name>
<dbReference type="PROSITE" id="PS01359">
    <property type="entry name" value="ZF_PHD_1"/>
    <property type="match status" value="1"/>
</dbReference>
<reference evidence="4" key="1">
    <citation type="submission" date="2020-08" db="EMBL/GenBank/DDBJ databases">
        <title>Multicomponent nature underlies the extraordinary mechanical properties of spider dragline silk.</title>
        <authorList>
            <person name="Kono N."/>
            <person name="Nakamura H."/>
            <person name="Mori M."/>
            <person name="Yoshida Y."/>
            <person name="Ohtoshi R."/>
            <person name="Malay A.D."/>
            <person name="Moran D.A.P."/>
            <person name="Tomita M."/>
            <person name="Numata K."/>
            <person name="Arakawa K."/>
        </authorList>
    </citation>
    <scope>NUCLEOTIDE SEQUENCE</scope>
</reference>
<dbReference type="SUPFAM" id="SSF57903">
    <property type="entry name" value="FYVE/PHD zinc finger"/>
    <property type="match status" value="1"/>
</dbReference>
<keyword evidence="1" id="KW-0479">Metal-binding</keyword>
<dbReference type="GO" id="GO:0008270">
    <property type="term" value="F:zinc ion binding"/>
    <property type="evidence" value="ECO:0007669"/>
    <property type="project" value="UniProtKB-KW"/>
</dbReference>
<dbReference type="Proteomes" id="UP000886998">
    <property type="component" value="Unassembled WGS sequence"/>
</dbReference>
<comment type="caution">
    <text evidence="4">The sequence shown here is derived from an EMBL/GenBank/DDBJ whole genome shotgun (WGS) entry which is preliminary data.</text>
</comment>
<evidence type="ECO:0000313" key="4">
    <source>
        <dbReference type="EMBL" id="GFY77046.1"/>
    </source>
</evidence>
<dbReference type="InterPro" id="IPR011011">
    <property type="entry name" value="Znf_FYVE_PHD"/>
</dbReference>
<gene>
    <name evidence="4" type="primary">Mtf2</name>
    <name evidence="4" type="ORF">TNIN_208311</name>
</gene>
<protein>
    <submittedName>
        <fullName evidence="4">Metal-response element-binding transcription factor 2</fullName>
    </submittedName>
</protein>
<dbReference type="AlphaFoldDB" id="A0A8X7CQN3"/>
<keyword evidence="5" id="KW-1185">Reference proteome</keyword>
<keyword evidence="3" id="KW-0862">Zinc</keyword>
<dbReference type="EMBL" id="BMAV01022300">
    <property type="protein sequence ID" value="GFY77046.1"/>
    <property type="molecule type" value="Genomic_DNA"/>
</dbReference>
<dbReference type="InterPro" id="IPR019786">
    <property type="entry name" value="Zinc_finger_PHD-type_CS"/>
</dbReference>
<organism evidence="4 5">
    <name type="scientific">Trichonephila inaurata madagascariensis</name>
    <dbReference type="NCBI Taxonomy" id="2747483"/>
    <lineage>
        <taxon>Eukaryota</taxon>
        <taxon>Metazoa</taxon>
        <taxon>Ecdysozoa</taxon>
        <taxon>Arthropoda</taxon>
        <taxon>Chelicerata</taxon>
        <taxon>Arachnida</taxon>
        <taxon>Araneae</taxon>
        <taxon>Araneomorphae</taxon>
        <taxon>Entelegynae</taxon>
        <taxon>Araneoidea</taxon>
        <taxon>Nephilidae</taxon>
        <taxon>Trichonephila</taxon>
        <taxon>Trichonephila inaurata</taxon>
    </lineage>
</organism>
<accession>A0A8X7CQN3</accession>
<sequence length="406" mass="46936">MKDINKKSRTFCYCGQSGDEKMNMLHCVKCKRWLHEECVKSLDIPMLLGDRFYILICSECNAGSECLARVQLTWCDILHLVLYNLSVTYKKKYFDLDECIIPFIVDNWERLRLFGPVVSVKSEDRRNKILETLLKDSKRFKSGREIKKSKNIFGLRLKVPPEAPIVQHSAKVKNDVIVWEFLVKGRRYQILTSKKSKSTKETTENGKTKIKLQATVQSHSKDVVSKCRGGLPYNENGIHKTKNRAKHISTSPFNEESACEGLLDSLIPVPPNFTLENNPFLQACKTKVANRTNPQSRKRRLNGELVFPKAIRNDDHKLQKNNSEMFYDAKDFLSHTAKKDDFSVLGKRVTNTGKVQYLLQQNRENVECADQAKDHLFTITIRCDCRICKAYNGTLRRHHKFLKLEC</sequence>